<gene>
    <name evidence="2" type="ORF">GJ744_000467</name>
</gene>
<evidence type="ECO:0000313" key="2">
    <source>
        <dbReference type="EMBL" id="KAF7505796.1"/>
    </source>
</evidence>
<reference evidence="2" key="1">
    <citation type="submission" date="2020-02" db="EMBL/GenBank/DDBJ databases">
        <authorList>
            <person name="Palmer J.M."/>
        </authorList>
    </citation>
    <scope>NUCLEOTIDE SEQUENCE</scope>
    <source>
        <strain evidence="2">EPUS1.4</strain>
        <tissue evidence="2">Thallus</tissue>
    </source>
</reference>
<feature type="region of interest" description="Disordered" evidence="1">
    <location>
        <begin position="20"/>
        <end position="41"/>
    </location>
</feature>
<dbReference type="AlphaFoldDB" id="A0A8H7E3Z5"/>
<accession>A0A8H7E3Z5</accession>
<evidence type="ECO:0000313" key="3">
    <source>
        <dbReference type="Proteomes" id="UP000606974"/>
    </source>
</evidence>
<evidence type="ECO:0000256" key="1">
    <source>
        <dbReference type="SAM" id="MobiDB-lite"/>
    </source>
</evidence>
<dbReference type="Proteomes" id="UP000606974">
    <property type="component" value="Unassembled WGS sequence"/>
</dbReference>
<proteinExistence type="predicted"/>
<protein>
    <submittedName>
        <fullName evidence="2">Uncharacterized protein</fullName>
    </submittedName>
</protein>
<name>A0A8H7E3Z5_9EURO</name>
<dbReference type="EMBL" id="JAACFV010000101">
    <property type="protein sequence ID" value="KAF7505796.1"/>
    <property type="molecule type" value="Genomic_DNA"/>
</dbReference>
<sequence>MGRAGTDSDGVIGAGIGVAIGGGGGSSLQRPSAGTLAVADKEKGEEVVVLQNLEKAAEDQEEVREMERPGERMVEKMREGVGVDVTAIEKEEDRCVDDREAENNAKQ</sequence>
<comment type="caution">
    <text evidence="2">The sequence shown here is derived from an EMBL/GenBank/DDBJ whole genome shotgun (WGS) entry which is preliminary data.</text>
</comment>
<organism evidence="2 3">
    <name type="scientific">Endocarpon pusillum</name>
    <dbReference type="NCBI Taxonomy" id="364733"/>
    <lineage>
        <taxon>Eukaryota</taxon>
        <taxon>Fungi</taxon>
        <taxon>Dikarya</taxon>
        <taxon>Ascomycota</taxon>
        <taxon>Pezizomycotina</taxon>
        <taxon>Eurotiomycetes</taxon>
        <taxon>Chaetothyriomycetidae</taxon>
        <taxon>Verrucariales</taxon>
        <taxon>Verrucariaceae</taxon>
        <taxon>Endocarpon</taxon>
    </lineage>
</organism>
<keyword evidence="3" id="KW-1185">Reference proteome</keyword>